<evidence type="ECO:0000256" key="3">
    <source>
        <dbReference type="ARBA" id="ARBA00020387"/>
    </source>
</evidence>
<evidence type="ECO:0000256" key="2">
    <source>
        <dbReference type="ARBA" id="ARBA00010782"/>
    </source>
</evidence>
<keyword evidence="4 6" id="KW-0539">Nucleus</keyword>
<dbReference type="GO" id="GO:0000463">
    <property type="term" value="P:maturation of LSU-rRNA from tricistronic rRNA transcript (SSU-rRNA, 5.8S rRNA, LSU-rRNA)"/>
    <property type="evidence" value="ECO:0007669"/>
    <property type="project" value="TreeGrafter"/>
</dbReference>
<dbReference type="GO" id="GO:0005730">
    <property type="term" value="C:nucleolus"/>
    <property type="evidence" value="ECO:0007669"/>
    <property type="project" value="UniProtKB-SubCell"/>
</dbReference>
<evidence type="ECO:0000259" key="7">
    <source>
        <dbReference type="PROSITE" id="PS50833"/>
    </source>
</evidence>
<gene>
    <name evidence="8" type="ORF">LOD99_9950</name>
</gene>
<evidence type="ECO:0000256" key="6">
    <source>
        <dbReference type="RuleBase" id="RU367086"/>
    </source>
</evidence>
<evidence type="ECO:0000313" key="8">
    <source>
        <dbReference type="EMBL" id="KAI6661367.1"/>
    </source>
</evidence>
<dbReference type="InterPro" id="IPR039770">
    <property type="entry name" value="Rpf2"/>
</dbReference>
<dbReference type="PROSITE" id="PS50833">
    <property type="entry name" value="BRIX"/>
    <property type="match status" value="1"/>
</dbReference>
<comment type="caution">
    <text evidence="8">The sequence shown here is derived from an EMBL/GenBank/DDBJ whole genome shotgun (WGS) entry which is preliminary data.</text>
</comment>
<dbReference type="InterPro" id="IPR007109">
    <property type="entry name" value="Brix"/>
</dbReference>
<evidence type="ECO:0000313" key="9">
    <source>
        <dbReference type="Proteomes" id="UP001165289"/>
    </source>
</evidence>
<reference evidence="8 9" key="1">
    <citation type="journal article" date="2023" name="BMC Biol.">
        <title>The compact genome of the sponge Oopsacas minuta (Hexactinellida) is lacking key metazoan core genes.</title>
        <authorList>
            <person name="Santini S."/>
            <person name="Schenkelaars Q."/>
            <person name="Jourda C."/>
            <person name="Duchesne M."/>
            <person name="Belahbib H."/>
            <person name="Rocher C."/>
            <person name="Selva M."/>
            <person name="Riesgo A."/>
            <person name="Vervoort M."/>
            <person name="Leys S.P."/>
            <person name="Kodjabachian L."/>
            <person name="Le Bivic A."/>
            <person name="Borchiellini C."/>
            <person name="Claverie J.M."/>
            <person name="Renard E."/>
        </authorList>
    </citation>
    <scope>NUCLEOTIDE SEQUENCE [LARGE SCALE GENOMIC DNA]</scope>
    <source>
        <strain evidence="8">SPO-2</strain>
    </source>
</reference>
<evidence type="ECO:0000256" key="5">
    <source>
        <dbReference type="ARBA" id="ARBA00030889"/>
    </source>
</evidence>
<name>A0AAV7KJ30_9METZ</name>
<feature type="domain" description="Brix" evidence="7">
    <location>
        <begin position="53"/>
        <end position="251"/>
    </location>
</feature>
<proteinExistence type="inferred from homology"/>
<comment type="subcellular location">
    <subcellularLocation>
        <location evidence="1 6">Nucleus</location>
        <location evidence="1 6">Nucleolus</location>
    </subcellularLocation>
</comment>
<keyword evidence="9" id="KW-1185">Reference proteome</keyword>
<protein>
    <recommendedName>
        <fullName evidence="3 6">Ribosome production factor 2 homolog</fullName>
    </recommendedName>
    <alternativeName>
        <fullName evidence="5 6">Ribosome biogenesis protein RPF2 homolog</fullName>
    </alternativeName>
</protein>
<dbReference type="SMART" id="SM00879">
    <property type="entry name" value="Brix"/>
    <property type="match status" value="1"/>
</dbReference>
<dbReference type="GO" id="GO:0000027">
    <property type="term" value="P:ribosomal large subunit assembly"/>
    <property type="evidence" value="ECO:0007669"/>
    <property type="project" value="InterPro"/>
</dbReference>
<evidence type="ECO:0000256" key="4">
    <source>
        <dbReference type="ARBA" id="ARBA00023242"/>
    </source>
</evidence>
<dbReference type="PANTHER" id="PTHR12728:SF0">
    <property type="entry name" value="RIBOSOME PRODUCTION FACTOR 2 HOMOLOG"/>
    <property type="match status" value="1"/>
</dbReference>
<dbReference type="Pfam" id="PF04427">
    <property type="entry name" value="Brix"/>
    <property type="match status" value="1"/>
</dbReference>
<evidence type="ECO:0000256" key="1">
    <source>
        <dbReference type="ARBA" id="ARBA00004604"/>
    </source>
</evidence>
<organism evidence="8 9">
    <name type="scientific">Oopsacas minuta</name>
    <dbReference type="NCBI Taxonomy" id="111878"/>
    <lineage>
        <taxon>Eukaryota</taxon>
        <taxon>Metazoa</taxon>
        <taxon>Porifera</taxon>
        <taxon>Hexactinellida</taxon>
        <taxon>Hexasterophora</taxon>
        <taxon>Lyssacinosida</taxon>
        <taxon>Leucopsacidae</taxon>
        <taxon>Oopsacas</taxon>
    </lineage>
</organism>
<dbReference type="AlphaFoldDB" id="A0AAV7KJ30"/>
<dbReference type="EMBL" id="JAKMXF010000012">
    <property type="protein sequence ID" value="KAI6661367.1"/>
    <property type="molecule type" value="Genomic_DNA"/>
</dbReference>
<accession>A0AAV7KJ30</accession>
<comment type="similarity">
    <text evidence="2 6">Belongs to the RPF2 family.</text>
</comment>
<dbReference type="PANTHER" id="PTHR12728">
    <property type="entry name" value="BRIX DOMAIN CONTAINING PROTEIN"/>
    <property type="match status" value="1"/>
</dbReference>
<dbReference type="Proteomes" id="UP001165289">
    <property type="component" value="Unassembled WGS sequence"/>
</dbReference>
<dbReference type="GO" id="GO:0019843">
    <property type="term" value="F:rRNA binding"/>
    <property type="evidence" value="ECO:0007669"/>
    <property type="project" value="UniProtKB-UniRule"/>
</dbReference>
<sequence length="315" mass="36629">MHRYTQLEFINTQKFQMPTHKSSPISKILHKAKTHKGRRILAAREPQFHEGTKQTLFLKGQNTSSLITQCLGDFYNLKKRSSVRLQRKNMIYPFQDCSYLLQLCVRMECGMFVLANHSKKRADNLILGRVYDDKVLDIVELGVESYKPISEFKTDLISVTSHPAVIFLGPQFEAELSKVKNLFLDIFRGPNTDKLPLSSIEHVITFSTNDVINIHMRVYRVVREGRNVCGLEEMGPRVCFKMRRYNPPDDKLFRKSIKVATVGQIRHLKNVSYNIHGSKLGRIHMDRQDYSNLQTRKRKALRIETSRKTKKMDLS</sequence>